<organism evidence="4">
    <name type="scientific">Gongylonema pulchrum</name>
    <dbReference type="NCBI Taxonomy" id="637853"/>
    <lineage>
        <taxon>Eukaryota</taxon>
        <taxon>Metazoa</taxon>
        <taxon>Ecdysozoa</taxon>
        <taxon>Nematoda</taxon>
        <taxon>Chromadorea</taxon>
        <taxon>Rhabditida</taxon>
        <taxon>Spirurina</taxon>
        <taxon>Spiruromorpha</taxon>
        <taxon>Spiruroidea</taxon>
        <taxon>Gongylonematidae</taxon>
        <taxon>Gongylonema</taxon>
    </lineage>
</organism>
<gene>
    <name evidence="2" type="ORF">GPUH_LOCUS26362</name>
</gene>
<dbReference type="Proteomes" id="UP000271098">
    <property type="component" value="Unassembled WGS sequence"/>
</dbReference>
<reference evidence="4" key="1">
    <citation type="submission" date="2016-06" db="UniProtKB">
        <authorList>
            <consortium name="WormBaseParasite"/>
        </authorList>
    </citation>
    <scope>IDENTIFICATION</scope>
</reference>
<dbReference type="EMBL" id="UYRT01110275">
    <property type="protein sequence ID" value="VDN45450.1"/>
    <property type="molecule type" value="Genomic_DNA"/>
</dbReference>
<keyword evidence="1" id="KW-1133">Transmembrane helix</keyword>
<evidence type="ECO:0000313" key="4">
    <source>
        <dbReference type="WBParaSite" id="GPUH_0002639101-mRNA-1"/>
    </source>
</evidence>
<evidence type="ECO:0000256" key="1">
    <source>
        <dbReference type="SAM" id="Phobius"/>
    </source>
</evidence>
<sequence length="72" mass="8532">MNKRWRLIEHYSGPMVWPRQVPLSRWSVVRMPLRQAPNRDRSRRMFGIALIVAILVMPVRVIPSSCLRPPKK</sequence>
<evidence type="ECO:0000313" key="2">
    <source>
        <dbReference type="EMBL" id="VDN45450.1"/>
    </source>
</evidence>
<name>A0A183EZH0_9BILA</name>
<evidence type="ECO:0000313" key="3">
    <source>
        <dbReference type="Proteomes" id="UP000271098"/>
    </source>
</evidence>
<proteinExistence type="predicted"/>
<feature type="transmembrane region" description="Helical" evidence="1">
    <location>
        <begin position="44"/>
        <end position="62"/>
    </location>
</feature>
<keyword evidence="3" id="KW-1185">Reference proteome</keyword>
<accession>A0A183EZH0</accession>
<protein>
    <submittedName>
        <fullName evidence="2 4">Uncharacterized protein</fullName>
    </submittedName>
</protein>
<dbReference type="WBParaSite" id="GPUH_0002639101-mRNA-1">
    <property type="protein sequence ID" value="GPUH_0002639101-mRNA-1"/>
    <property type="gene ID" value="GPUH_0002639101"/>
</dbReference>
<reference evidence="2 3" key="2">
    <citation type="submission" date="2018-11" db="EMBL/GenBank/DDBJ databases">
        <authorList>
            <consortium name="Pathogen Informatics"/>
        </authorList>
    </citation>
    <scope>NUCLEOTIDE SEQUENCE [LARGE SCALE GENOMIC DNA]</scope>
</reference>
<dbReference type="AlphaFoldDB" id="A0A183EZH0"/>
<keyword evidence="1" id="KW-0812">Transmembrane</keyword>
<keyword evidence="1" id="KW-0472">Membrane</keyword>